<evidence type="ECO:0000256" key="1">
    <source>
        <dbReference type="SAM" id="MobiDB-lite"/>
    </source>
</evidence>
<evidence type="ECO:0000313" key="4">
    <source>
        <dbReference type="Proteomes" id="UP001558652"/>
    </source>
</evidence>
<evidence type="ECO:0000256" key="2">
    <source>
        <dbReference type="SAM" id="Phobius"/>
    </source>
</evidence>
<accession>A0ABD0YZU7</accession>
<protein>
    <submittedName>
        <fullName evidence="3">Uncharacterized protein</fullName>
    </submittedName>
</protein>
<feature type="compositionally biased region" description="Basic and acidic residues" evidence="1">
    <location>
        <begin position="18"/>
        <end position="42"/>
    </location>
</feature>
<feature type="compositionally biased region" description="Basic and acidic residues" evidence="1">
    <location>
        <begin position="64"/>
        <end position="76"/>
    </location>
</feature>
<dbReference type="Proteomes" id="UP001558652">
    <property type="component" value="Unassembled WGS sequence"/>
</dbReference>
<gene>
    <name evidence="3" type="ORF">AAG570_010129</name>
</gene>
<dbReference type="EMBL" id="JBFDAA010000005">
    <property type="protein sequence ID" value="KAL1132172.1"/>
    <property type="molecule type" value="Genomic_DNA"/>
</dbReference>
<feature type="transmembrane region" description="Helical" evidence="2">
    <location>
        <begin position="108"/>
        <end position="128"/>
    </location>
</feature>
<organism evidence="3 4">
    <name type="scientific">Ranatra chinensis</name>
    <dbReference type="NCBI Taxonomy" id="642074"/>
    <lineage>
        <taxon>Eukaryota</taxon>
        <taxon>Metazoa</taxon>
        <taxon>Ecdysozoa</taxon>
        <taxon>Arthropoda</taxon>
        <taxon>Hexapoda</taxon>
        <taxon>Insecta</taxon>
        <taxon>Pterygota</taxon>
        <taxon>Neoptera</taxon>
        <taxon>Paraneoptera</taxon>
        <taxon>Hemiptera</taxon>
        <taxon>Heteroptera</taxon>
        <taxon>Panheteroptera</taxon>
        <taxon>Nepomorpha</taxon>
        <taxon>Nepidae</taxon>
        <taxon>Ranatrinae</taxon>
        <taxon>Ranatra</taxon>
    </lineage>
</organism>
<reference evidence="3 4" key="1">
    <citation type="submission" date="2024-07" db="EMBL/GenBank/DDBJ databases">
        <title>Chromosome-level genome assembly of the water stick insect Ranatra chinensis (Heteroptera: Nepidae).</title>
        <authorList>
            <person name="Liu X."/>
        </authorList>
    </citation>
    <scope>NUCLEOTIDE SEQUENCE [LARGE SCALE GENOMIC DNA]</scope>
    <source>
        <strain evidence="3">Cailab_2021Rc</strain>
        <tissue evidence="3">Muscle</tissue>
    </source>
</reference>
<name>A0ABD0YZU7_9HEMI</name>
<dbReference type="AlphaFoldDB" id="A0ABD0YZU7"/>
<sequence>MNGIPDCQEEAWYDAVDEFVRDSPEMTKERKEMYNLRVRDSADAGGAAEKSREETAPGSGPGECGREEKSEDREQDGQGEPQAEQLPQECHFSKDQDGTPVESPSSTLFWTVTLTIVAISLSISIPVWRRIKFL</sequence>
<keyword evidence="2" id="KW-0812">Transmembrane</keyword>
<feature type="region of interest" description="Disordered" evidence="1">
    <location>
        <begin position="1"/>
        <end position="105"/>
    </location>
</feature>
<keyword evidence="4" id="KW-1185">Reference proteome</keyword>
<keyword evidence="2" id="KW-0472">Membrane</keyword>
<feature type="compositionally biased region" description="Acidic residues" evidence="1">
    <location>
        <begin position="7"/>
        <end position="17"/>
    </location>
</feature>
<proteinExistence type="predicted"/>
<comment type="caution">
    <text evidence="3">The sequence shown here is derived from an EMBL/GenBank/DDBJ whole genome shotgun (WGS) entry which is preliminary data.</text>
</comment>
<evidence type="ECO:0000313" key="3">
    <source>
        <dbReference type="EMBL" id="KAL1132172.1"/>
    </source>
</evidence>
<keyword evidence="2" id="KW-1133">Transmembrane helix</keyword>